<reference evidence="1" key="1">
    <citation type="submission" date="2022-08" db="EMBL/GenBank/DDBJ databases">
        <title>A Global Phylogenomic Analysis of the Shiitake Genus Lentinula.</title>
        <authorList>
            <consortium name="DOE Joint Genome Institute"/>
            <person name="Sierra-Patev S."/>
            <person name="Min B."/>
            <person name="Naranjo-Ortiz M."/>
            <person name="Looney B."/>
            <person name="Konkel Z."/>
            <person name="Slot J.C."/>
            <person name="Sakamoto Y."/>
            <person name="Steenwyk J.L."/>
            <person name="Rokas A."/>
            <person name="Carro J."/>
            <person name="Camarero S."/>
            <person name="Ferreira P."/>
            <person name="Molpeceres G."/>
            <person name="Ruiz-Duenas F.J."/>
            <person name="Serrano A."/>
            <person name="Henrissat B."/>
            <person name="Drula E."/>
            <person name="Hughes K.W."/>
            <person name="Mata J.L."/>
            <person name="Ishikawa N.K."/>
            <person name="Vargas-Isla R."/>
            <person name="Ushijima S."/>
            <person name="Smith C.A."/>
            <person name="Ahrendt S."/>
            <person name="Andreopoulos W."/>
            <person name="He G."/>
            <person name="Labutti K."/>
            <person name="Lipzen A."/>
            <person name="Ng V."/>
            <person name="Riley R."/>
            <person name="Sandor L."/>
            <person name="Barry K."/>
            <person name="Martinez A.T."/>
            <person name="Xiao Y."/>
            <person name="Gibbons J.G."/>
            <person name="Terashima K."/>
            <person name="Grigoriev I.V."/>
            <person name="Hibbett D.S."/>
        </authorList>
    </citation>
    <scope>NUCLEOTIDE SEQUENCE</scope>
    <source>
        <strain evidence="1">JLM2183</strain>
    </source>
</reference>
<name>A0A9W9AQ62_9AGAR</name>
<dbReference type="EMBL" id="JAOTPV010000002">
    <property type="protein sequence ID" value="KAJ4487993.1"/>
    <property type="molecule type" value="Genomic_DNA"/>
</dbReference>
<proteinExistence type="predicted"/>
<protein>
    <submittedName>
        <fullName evidence="1">Uncharacterized protein</fullName>
    </submittedName>
</protein>
<feature type="non-terminal residue" evidence="1">
    <location>
        <position position="100"/>
    </location>
</feature>
<dbReference type="Proteomes" id="UP001150266">
    <property type="component" value="Unassembled WGS sequence"/>
</dbReference>
<sequence>IDSVLKDLKIYSRQLSTMMRTLVDETQILDRLHYKNKNQHRSSLFSRRINELRRYSHRAEEFQICGLVDDLRQSFFGKANGLVHKQMKGFWSHHPDERFV</sequence>
<evidence type="ECO:0000313" key="1">
    <source>
        <dbReference type="EMBL" id="KAJ4487993.1"/>
    </source>
</evidence>
<evidence type="ECO:0000313" key="2">
    <source>
        <dbReference type="Proteomes" id="UP001150266"/>
    </source>
</evidence>
<accession>A0A9W9AQ62</accession>
<dbReference type="AlphaFoldDB" id="A0A9W9AQ62"/>
<gene>
    <name evidence="1" type="ORF">J3R30DRAFT_3256494</name>
</gene>
<dbReference type="OrthoDB" id="114080at2759"/>
<comment type="caution">
    <text evidence="1">The sequence shown here is derived from an EMBL/GenBank/DDBJ whole genome shotgun (WGS) entry which is preliminary data.</text>
</comment>
<keyword evidence="2" id="KW-1185">Reference proteome</keyword>
<feature type="non-terminal residue" evidence="1">
    <location>
        <position position="1"/>
    </location>
</feature>
<organism evidence="1 2">
    <name type="scientific">Lentinula aciculospora</name>
    <dbReference type="NCBI Taxonomy" id="153920"/>
    <lineage>
        <taxon>Eukaryota</taxon>
        <taxon>Fungi</taxon>
        <taxon>Dikarya</taxon>
        <taxon>Basidiomycota</taxon>
        <taxon>Agaricomycotina</taxon>
        <taxon>Agaricomycetes</taxon>
        <taxon>Agaricomycetidae</taxon>
        <taxon>Agaricales</taxon>
        <taxon>Marasmiineae</taxon>
        <taxon>Omphalotaceae</taxon>
        <taxon>Lentinula</taxon>
    </lineage>
</organism>